<proteinExistence type="inferred from homology"/>
<keyword evidence="3" id="KW-1003">Cell membrane</keyword>
<evidence type="ECO:0000313" key="9">
    <source>
        <dbReference type="Proteomes" id="UP001597086"/>
    </source>
</evidence>
<evidence type="ECO:0000256" key="7">
    <source>
        <dbReference type="RuleBase" id="RU003879"/>
    </source>
</evidence>
<evidence type="ECO:0000256" key="4">
    <source>
        <dbReference type="ARBA" id="ARBA00022692"/>
    </source>
</evidence>
<accession>A0ABW3KSA5</accession>
<dbReference type="Proteomes" id="UP001597086">
    <property type="component" value="Unassembled WGS sequence"/>
</dbReference>
<keyword evidence="4 7" id="KW-0812">Transmembrane</keyword>
<evidence type="ECO:0000256" key="2">
    <source>
        <dbReference type="ARBA" id="ARBA00005811"/>
    </source>
</evidence>
<dbReference type="InterPro" id="IPR003400">
    <property type="entry name" value="ExbD"/>
</dbReference>
<keyword evidence="9" id="KW-1185">Reference proteome</keyword>
<keyword evidence="6" id="KW-0472">Membrane</keyword>
<keyword evidence="7" id="KW-0813">Transport</keyword>
<dbReference type="RefSeq" id="WP_386115115.1">
    <property type="nucleotide sequence ID" value="NZ_JBHTKM010000017.1"/>
</dbReference>
<dbReference type="EMBL" id="JBHTKM010000017">
    <property type="protein sequence ID" value="MFD1015039.1"/>
    <property type="molecule type" value="Genomic_DNA"/>
</dbReference>
<evidence type="ECO:0000313" key="8">
    <source>
        <dbReference type="EMBL" id="MFD1015039.1"/>
    </source>
</evidence>
<keyword evidence="7" id="KW-0653">Protein transport</keyword>
<comment type="caution">
    <text evidence="8">The sequence shown here is derived from an EMBL/GenBank/DDBJ whole genome shotgun (WGS) entry which is preliminary data.</text>
</comment>
<protein>
    <submittedName>
        <fullName evidence="8">Biopolymer transporter ExbD</fullName>
    </submittedName>
</protein>
<gene>
    <name evidence="8" type="ORF">ACFQ13_03810</name>
</gene>
<evidence type="ECO:0000256" key="1">
    <source>
        <dbReference type="ARBA" id="ARBA00004162"/>
    </source>
</evidence>
<dbReference type="Pfam" id="PF02472">
    <property type="entry name" value="ExbD"/>
    <property type="match status" value="1"/>
</dbReference>
<evidence type="ECO:0000256" key="3">
    <source>
        <dbReference type="ARBA" id="ARBA00022475"/>
    </source>
</evidence>
<reference evidence="9" key="1">
    <citation type="journal article" date="2019" name="Int. J. Syst. Evol. Microbiol.">
        <title>The Global Catalogue of Microorganisms (GCM) 10K type strain sequencing project: providing services to taxonomists for standard genome sequencing and annotation.</title>
        <authorList>
            <consortium name="The Broad Institute Genomics Platform"/>
            <consortium name="The Broad Institute Genome Sequencing Center for Infectious Disease"/>
            <person name="Wu L."/>
            <person name="Ma J."/>
        </authorList>
    </citation>
    <scope>NUCLEOTIDE SEQUENCE [LARGE SCALE GENOMIC DNA]</scope>
    <source>
        <strain evidence="9">CCUG 56098</strain>
    </source>
</reference>
<keyword evidence="5" id="KW-1133">Transmembrane helix</keyword>
<organism evidence="8 9">
    <name type="scientific">Winogradskyella rapida</name>
    <dbReference type="NCBI Taxonomy" id="549701"/>
    <lineage>
        <taxon>Bacteria</taxon>
        <taxon>Pseudomonadati</taxon>
        <taxon>Bacteroidota</taxon>
        <taxon>Flavobacteriia</taxon>
        <taxon>Flavobacteriales</taxon>
        <taxon>Flavobacteriaceae</taxon>
        <taxon>Winogradskyella</taxon>
    </lineage>
</organism>
<evidence type="ECO:0000256" key="6">
    <source>
        <dbReference type="ARBA" id="ARBA00023136"/>
    </source>
</evidence>
<comment type="similarity">
    <text evidence="2 7">Belongs to the ExbD/TolR family.</text>
</comment>
<evidence type="ECO:0000256" key="5">
    <source>
        <dbReference type="ARBA" id="ARBA00022989"/>
    </source>
</evidence>
<name>A0ABW3KSA5_9FLAO</name>
<comment type="subcellular location">
    <subcellularLocation>
        <location evidence="1">Cell membrane</location>
        <topology evidence="1">Single-pass membrane protein</topology>
    </subcellularLocation>
    <subcellularLocation>
        <location evidence="7">Cell membrane</location>
        <topology evidence="7">Single-pass type II membrane protein</topology>
    </subcellularLocation>
</comment>
<sequence>MLACVSCINDKGLVKELPKISETKTEYDLSKAITIYIEGNNQLLVNNEKADIDALKTKIREYESKNKSKSIISIKNSRESSYSTYIDVQNAIVGEIRMLRETLSKEKYDLELDSLTNEQLSKIRKVYPLNLVE</sequence>